<dbReference type="EMBL" id="QOKV01000001">
    <property type="protein sequence ID" value="KAA0688225.1"/>
    <property type="molecule type" value="Genomic_DNA"/>
</dbReference>
<gene>
    <name evidence="4" type="ORF">DS837_00315</name>
</gene>
<dbReference type="InterPro" id="IPR001633">
    <property type="entry name" value="EAL_dom"/>
</dbReference>
<protein>
    <submittedName>
        <fullName evidence="4">EAL domain-containing protein</fullName>
    </submittedName>
</protein>
<feature type="domain" description="EAL" evidence="3">
    <location>
        <begin position="156"/>
        <end position="398"/>
    </location>
</feature>
<dbReference type="GO" id="GO:0071111">
    <property type="term" value="F:cyclic-guanylate-specific phosphodiesterase activity"/>
    <property type="evidence" value="ECO:0007669"/>
    <property type="project" value="InterPro"/>
</dbReference>
<dbReference type="RefSeq" id="WP_149162949.1">
    <property type="nucleotide sequence ID" value="NZ_QOKV01000001.1"/>
</dbReference>
<evidence type="ECO:0000256" key="1">
    <source>
        <dbReference type="SAM" id="MobiDB-lite"/>
    </source>
</evidence>
<evidence type="ECO:0000313" key="5">
    <source>
        <dbReference type="Proteomes" id="UP000476837"/>
    </source>
</evidence>
<evidence type="ECO:0000259" key="3">
    <source>
        <dbReference type="PROSITE" id="PS50883"/>
    </source>
</evidence>
<reference evidence="4 5" key="1">
    <citation type="submission" date="2018-07" db="EMBL/GenBank/DDBJ databases">
        <title>Genome sequence of Roseomonas fauriae ATCC 49958.</title>
        <authorList>
            <person name="Sant'Anna F.H."/>
            <person name="Baldani J.I."/>
            <person name="Zilli J.E."/>
            <person name="Reis V.M."/>
            <person name="Hartmann A."/>
            <person name="Cruz L."/>
            <person name="de Souza E.M."/>
            <person name="de Oliveira Pedrosa F."/>
            <person name="Passaglia L.M.P."/>
        </authorList>
    </citation>
    <scope>NUCLEOTIDE SEQUENCE [LARGE SCALE GENOMIC DNA]</scope>
    <source>
        <strain evidence="4 5">ATCC 49958</strain>
    </source>
</reference>
<feature type="region of interest" description="Disordered" evidence="1">
    <location>
        <begin position="115"/>
        <end position="151"/>
    </location>
</feature>
<proteinExistence type="predicted"/>
<dbReference type="SUPFAM" id="SSF141868">
    <property type="entry name" value="EAL domain-like"/>
    <property type="match status" value="1"/>
</dbReference>
<keyword evidence="2" id="KW-0472">Membrane</keyword>
<dbReference type="Gene3D" id="3.20.20.450">
    <property type="entry name" value="EAL domain"/>
    <property type="match status" value="1"/>
</dbReference>
<dbReference type="InterPro" id="IPR035919">
    <property type="entry name" value="EAL_sf"/>
</dbReference>
<evidence type="ECO:0000256" key="2">
    <source>
        <dbReference type="SAM" id="Phobius"/>
    </source>
</evidence>
<dbReference type="CDD" id="cd01948">
    <property type="entry name" value="EAL"/>
    <property type="match status" value="1"/>
</dbReference>
<keyword evidence="2" id="KW-0812">Transmembrane</keyword>
<accession>A0A6L3B5E7</accession>
<keyword evidence="2" id="KW-1133">Transmembrane helix</keyword>
<comment type="caution">
    <text evidence="4">The sequence shown here is derived from an EMBL/GenBank/DDBJ whole genome shotgun (WGS) entry which is preliminary data.</text>
</comment>
<evidence type="ECO:0000313" key="4">
    <source>
        <dbReference type="EMBL" id="KAA0688225.1"/>
    </source>
</evidence>
<sequence length="398" mass="43657">MAALTVLLHGLAVAAAASVALGLPVLRPEADPALGWLGGGLILLAGSVLDLHRRLARRERDTLRRLDSLQRSVDALAERLDRRIASAEAGDSAAAHEAVLQEVKLLHTLVARLGESRPPEAPEPPRTSPPSRTAFQAPRPPDLRSPTSVAAPPMDDAAVLEAVRDALAADRIDIHLQPIVSLPQRKHRFFEVFSRVRAADGVVILPDRYLEIAERAGLMATIDNLLLVRCIQLIRETERRQHAIGFFCNMSAATLSDAEFMRQFLDLLAMNQALVPKLVFELSQQELRAGGAVTMGILSQLARIGFRFSMDRVTDPDIDVDALLRHEIRYVKLDCALLLDPAMDVRIADVRRRLEGTGIDLIAEKIETETQLDAILRSGIDFGQGYLFGGPRPARKPP</sequence>
<organism evidence="4 5">
    <name type="scientific">Azospirillum brasilense</name>
    <dbReference type="NCBI Taxonomy" id="192"/>
    <lineage>
        <taxon>Bacteria</taxon>
        <taxon>Pseudomonadati</taxon>
        <taxon>Pseudomonadota</taxon>
        <taxon>Alphaproteobacteria</taxon>
        <taxon>Rhodospirillales</taxon>
        <taxon>Azospirillaceae</taxon>
        <taxon>Azospirillum</taxon>
    </lineage>
</organism>
<dbReference type="PANTHER" id="PTHR33121:SF79">
    <property type="entry name" value="CYCLIC DI-GMP PHOSPHODIESTERASE PDED-RELATED"/>
    <property type="match status" value="1"/>
</dbReference>
<dbReference type="Proteomes" id="UP000476837">
    <property type="component" value="Unassembled WGS sequence"/>
</dbReference>
<dbReference type="SMART" id="SM00052">
    <property type="entry name" value="EAL"/>
    <property type="match status" value="1"/>
</dbReference>
<dbReference type="Pfam" id="PF00563">
    <property type="entry name" value="EAL"/>
    <property type="match status" value="1"/>
</dbReference>
<feature type="transmembrane region" description="Helical" evidence="2">
    <location>
        <begin position="32"/>
        <end position="51"/>
    </location>
</feature>
<dbReference type="InterPro" id="IPR050706">
    <property type="entry name" value="Cyclic-di-GMP_PDE-like"/>
</dbReference>
<name>A0A6L3B5E7_AZOBR</name>
<dbReference type="PANTHER" id="PTHR33121">
    <property type="entry name" value="CYCLIC DI-GMP PHOSPHODIESTERASE PDEF"/>
    <property type="match status" value="1"/>
</dbReference>
<dbReference type="PROSITE" id="PS50883">
    <property type="entry name" value="EAL"/>
    <property type="match status" value="1"/>
</dbReference>
<dbReference type="AlphaFoldDB" id="A0A6L3B5E7"/>